<name>A0AAD8NRZ3_TARER</name>
<evidence type="ECO:0000256" key="1">
    <source>
        <dbReference type="ARBA" id="ARBA00022821"/>
    </source>
</evidence>
<dbReference type="PANTHER" id="PTHR36766">
    <property type="entry name" value="PLANT BROAD-SPECTRUM MILDEW RESISTANCE PROTEIN RPW8"/>
    <property type="match status" value="1"/>
</dbReference>
<proteinExistence type="predicted"/>
<accession>A0AAD8NRZ3</accession>
<keyword evidence="1" id="KW-0611">Plant defense</keyword>
<dbReference type="SUPFAM" id="SSF52058">
    <property type="entry name" value="L domain-like"/>
    <property type="match status" value="1"/>
</dbReference>
<organism evidence="2 3">
    <name type="scientific">Tagetes erecta</name>
    <name type="common">African marigold</name>
    <dbReference type="NCBI Taxonomy" id="13708"/>
    <lineage>
        <taxon>Eukaryota</taxon>
        <taxon>Viridiplantae</taxon>
        <taxon>Streptophyta</taxon>
        <taxon>Embryophyta</taxon>
        <taxon>Tracheophyta</taxon>
        <taxon>Spermatophyta</taxon>
        <taxon>Magnoliopsida</taxon>
        <taxon>eudicotyledons</taxon>
        <taxon>Gunneridae</taxon>
        <taxon>Pentapetalae</taxon>
        <taxon>asterids</taxon>
        <taxon>campanulids</taxon>
        <taxon>Asterales</taxon>
        <taxon>Asteraceae</taxon>
        <taxon>Asteroideae</taxon>
        <taxon>Heliantheae alliance</taxon>
        <taxon>Tageteae</taxon>
        <taxon>Tagetes</taxon>
    </lineage>
</organism>
<comment type="caution">
    <text evidence="2">The sequence shown here is derived from an EMBL/GenBank/DDBJ whole genome shotgun (WGS) entry which is preliminary data.</text>
</comment>
<dbReference type="PANTHER" id="PTHR36766:SF70">
    <property type="entry name" value="DISEASE RESISTANCE PROTEIN RGA4"/>
    <property type="match status" value="1"/>
</dbReference>
<evidence type="ECO:0000313" key="3">
    <source>
        <dbReference type="Proteomes" id="UP001229421"/>
    </source>
</evidence>
<dbReference type="AlphaFoldDB" id="A0AAD8NRZ3"/>
<dbReference type="Gene3D" id="3.80.10.10">
    <property type="entry name" value="Ribonuclease Inhibitor"/>
    <property type="match status" value="2"/>
</dbReference>
<dbReference type="EMBL" id="JAUHHV010000007">
    <property type="protein sequence ID" value="KAK1418728.1"/>
    <property type="molecule type" value="Genomic_DNA"/>
</dbReference>
<protein>
    <submittedName>
        <fullName evidence="2">Uncharacterized protein</fullName>
    </submittedName>
</protein>
<dbReference type="GO" id="GO:0006952">
    <property type="term" value="P:defense response"/>
    <property type="evidence" value="ECO:0007669"/>
    <property type="project" value="UniProtKB-KW"/>
</dbReference>
<keyword evidence="3" id="KW-1185">Reference proteome</keyword>
<sequence length="470" mass="53202">MKYLVEVEELSLAECNEIRYLWESEAETSKALVNLKKLSVKYCDNLVSLEEKEEEYHFGCNFLSSLMTFKIRNCKKIERCCCPNSIENLIIGDCESLTHLSFPATATPEGGKKLKFLSIYKCKKLMESVDFSGMSMLNHLVISNCPNMNPSFLCGIWPPNLISLVIGGLKKPMSDWGHQYFPASLDDLVLYGDEANASNIGQLSHLLLPSSLTRLEINGFDKLESVSMGLQHLTSLQDLQIYNCPMITHLPEETLTSLQHLSIFGCPKITRLPEETLTSVQHLFIIGCPKMKHLPKETVLSSLLSLSIYECPKLEKRCNGRGSHYWPQISHEKNVLEIENVAGNQENGFTVEDFVEKINDQVPEKMHYLHATLAETLRLYPASPYGGSKDLFGKGLCIPADEDSVDCSSSFLYGILECKCNSLCFNVIMCCSIMKCYCFYFIQCVFDLLRIIPKYCVTWTQTRIHPYSNS</sequence>
<dbReference type="Proteomes" id="UP001229421">
    <property type="component" value="Unassembled WGS sequence"/>
</dbReference>
<dbReference type="InterPro" id="IPR032675">
    <property type="entry name" value="LRR_dom_sf"/>
</dbReference>
<gene>
    <name evidence="2" type="ORF">QVD17_27874</name>
</gene>
<reference evidence="2" key="1">
    <citation type="journal article" date="2023" name="bioRxiv">
        <title>Improved chromosome-level genome assembly for marigold (Tagetes erecta).</title>
        <authorList>
            <person name="Jiang F."/>
            <person name="Yuan L."/>
            <person name="Wang S."/>
            <person name="Wang H."/>
            <person name="Xu D."/>
            <person name="Wang A."/>
            <person name="Fan W."/>
        </authorList>
    </citation>
    <scope>NUCLEOTIDE SEQUENCE</scope>
    <source>
        <strain evidence="2">WSJ</strain>
        <tissue evidence="2">Leaf</tissue>
    </source>
</reference>
<evidence type="ECO:0000313" key="2">
    <source>
        <dbReference type="EMBL" id="KAK1418728.1"/>
    </source>
</evidence>